<gene>
    <name evidence="3" type="ORF">K469DRAFT_582108</name>
</gene>
<dbReference type="PANTHER" id="PTHR10039">
    <property type="entry name" value="AMELOGENIN"/>
    <property type="match status" value="1"/>
</dbReference>
<dbReference type="Gene3D" id="3.40.50.300">
    <property type="entry name" value="P-loop containing nucleotide triphosphate hydrolases"/>
    <property type="match status" value="1"/>
</dbReference>
<organism evidence="3 4">
    <name type="scientific">Zopfia rhizophila CBS 207.26</name>
    <dbReference type="NCBI Taxonomy" id="1314779"/>
    <lineage>
        <taxon>Eukaryota</taxon>
        <taxon>Fungi</taxon>
        <taxon>Dikarya</taxon>
        <taxon>Ascomycota</taxon>
        <taxon>Pezizomycotina</taxon>
        <taxon>Dothideomycetes</taxon>
        <taxon>Dothideomycetes incertae sedis</taxon>
        <taxon>Zopfiaceae</taxon>
        <taxon>Zopfia</taxon>
    </lineage>
</organism>
<accession>A0A6A6E088</accession>
<feature type="non-terminal residue" evidence="3">
    <location>
        <position position="1"/>
    </location>
</feature>
<dbReference type="InterPro" id="IPR056884">
    <property type="entry name" value="NPHP3-like_N"/>
</dbReference>
<name>A0A6A6E088_9PEZI</name>
<dbReference type="AlphaFoldDB" id="A0A6A6E088"/>
<sequence>IFWLNGLAGTGKSTIARTIARTYSEHGRLGASFFFSRGGGDVRHAGKFITSIAVQLARKIPTLSRHICEAITERSDIASQSLRDQWQQLVLRPLSKLDGSGCQYLYVLVVDALDECEDENNIRIILQLLAEARLLERIHLRVFLTSRPEIPIRYGFYQIADMEHVNS</sequence>
<proteinExistence type="predicted"/>
<keyword evidence="4" id="KW-1185">Reference proteome</keyword>
<feature type="domain" description="Nephrocystin 3-like N-terminal" evidence="2">
    <location>
        <begin position="1"/>
        <end position="147"/>
    </location>
</feature>
<dbReference type="EMBL" id="ML994641">
    <property type="protein sequence ID" value="KAF2183610.1"/>
    <property type="molecule type" value="Genomic_DNA"/>
</dbReference>
<evidence type="ECO:0000313" key="4">
    <source>
        <dbReference type="Proteomes" id="UP000800200"/>
    </source>
</evidence>
<evidence type="ECO:0000313" key="3">
    <source>
        <dbReference type="EMBL" id="KAF2183610.1"/>
    </source>
</evidence>
<dbReference type="InterPro" id="IPR027417">
    <property type="entry name" value="P-loop_NTPase"/>
</dbReference>
<dbReference type="Proteomes" id="UP000800200">
    <property type="component" value="Unassembled WGS sequence"/>
</dbReference>
<protein>
    <recommendedName>
        <fullName evidence="2">Nephrocystin 3-like N-terminal domain-containing protein</fullName>
    </recommendedName>
</protein>
<evidence type="ECO:0000256" key="1">
    <source>
        <dbReference type="ARBA" id="ARBA00022737"/>
    </source>
</evidence>
<reference evidence="3" key="1">
    <citation type="journal article" date="2020" name="Stud. Mycol.">
        <title>101 Dothideomycetes genomes: a test case for predicting lifestyles and emergence of pathogens.</title>
        <authorList>
            <person name="Haridas S."/>
            <person name="Albert R."/>
            <person name="Binder M."/>
            <person name="Bloem J."/>
            <person name="Labutti K."/>
            <person name="Salamov A."/>
            <person name="Andreopoulos B."/>
            <person name="Baker S."/>
            <person name="Barry K."/>
            <person name="Bills G."/>
            <person name="Bluhm B."/>
            <person name="Cannon C."/>
            <person name="Castanera R."/>
            <person name="Culley D."/>
            <person name="Daum C."/>
            <person name="Ezra D."/>
            <person name="Gonzalez J."/>
            <person name="Henrissat B."/>
            <person name="Kuo A."/>
            <person name="Liang C."/>
            <person name="Lipzen A."/>
            <person name="Lutzoni F."/>
            <person name="Magnuson J."/>
            <person name="Mondo S."/>
            <person name="Nolan M."/>
            <person name="Ohm R."/>
            <person name="Pangilinan J."/>
            <person name="Park H.-J."/>
            <person name="Ramirez L."/>
            <person name="Alfaro M."/>
            <person name="Sun H."/>
            <person name="Tritt A."/>
            <person name="Yoshinaga Y."/>
            <person name="Zwiers L.-H."/>
            <person name="Turgeon B."/>
            <person name="Goodwin S."/>
            <person name="Spatafora J."/>
            <person name="Crous P."/>
            <person name="Grigoriev I."/>
        </authorList>
    </citation>
    <scope>NUCLEOTIDE SEQUENCE</scope>
    <source>
        <strain evidence="3">CBS 207.26</strain>
    </source>
</reference>
<dbReference type="PANTHER" id="PTHR10039:SF14">
    <property type="entry name" value="NACHT DOMAIN-CONTAINING PROTEIN"/>
    <property type="match status" value="1"/>
</dbReference>
<keyword evidence="1" id="KW-0677">Repeat</keyword>
<dbReference type="SUPFAM" id="SSF52540">
    <property type="entry name" value="P-loop containing nucleoside triphosphate hydrolases"/>
    <property type="match status" value="1"/>
</dbReference>
<dbReference type="OrthoDB" id="674604at2759"/>
<dbReference type="Pfam" id="PF24883">
    <property type="entry name" value="NPHP3_N"/>
    <property type="match status" value="1"/>
</dbReference>
<evidence type="ECO:0000259" key="2">
    <source>
        <dbReference type="Pfam" id="PF24883"/>
    </source>
</evidence>